<proteinExistence type="predicted"/>
<name>W9QYW8_9ROSA</name>
<dbReference type="InterPro" id="IPR000608">
    <property type="entry name" value="UBC"/>
</dbReference>
<keyword evidence="2" id="KW-0808">Transferase</keyword>
<feature type="region of interest" description="Disordered" evidence="6">
    <location>
        <begin position="186"/>
        <end position="257"/>
    </location>
</feature>
<dbReference type="GO" id="GO:0061631">
    <property type="term" value="F:ubiquitin conjugating enzyme activity"/>
    <property type="evidence" value="ECO:0007669"/>
    <property type="project" value="UniProtKB-EC"/>
</dbReference>
<evidence type="ECO:0000256" key="3">
    <source>
        <dbReference type="ARBA" id="ARBA00022741"/>
    </source>
</evidence>
<organism evidence="8 9">
    <name type="scientific">Morus notabilis</name>
    <dbReference type="NCBI Taxonomy" id="981085"/>
    <lineage>
        <taxon>Eukaryota</taxon>
        <taxon>Viridiplantae</taxon>
        <taxon>Streptophyta</taxon>
        <taxon>Embryophyta</taxon>
        <taxon>Tracheophyta</taxon>
        <taxon>Spermatophyta</taxon>
        <taxon>Magnoliopsida</taxon>
        <taxon>eudicotyledons</taxon>
        <taxon>Gunneridae</taxon>
        <taxon>Pentapetalae</taxon>
        <taxon>rosids</taxon>
        <taxon>fabids</taxon>
        <taxon>Rosales</taxon>
        <taxon>Moraceae</taxon>
        <taxon>Moreae</taxon>
        <taxon>Morus</taxon>
    </lineage>
</organism>
<protein>
    <recommendedName>
        <fullName evidence="1">E2 ubiquitin-conjugating enzyme</fullName>
        <ecNumber evidence="1">2.3.2.23</ecNumber>
    </recommendedName>
</protein>
<dbReference type="PANTHER" id="PTHR46116:SF41">
    <property type="entry name" value="UBIQUITIN-CONJUGATING ENZYME E2 25-RELATED"/>
    <property type="match status" value="1"/>
</dbReference>
<dbReference type="PROSITE" id="PS50127">
    <property type="entry name" value="UBC_2"/>
    <property type="match status" value="1"/>
</dbReference>
<dbReference type="Proteomes" id="UP000030645">
    <property type="component" value="Unassembled WGS sequence"/>
</dbReference>
<dbReference type="EC" id="2.3.2.23" evidence="1"/>
<evidence type="ECO:0000256" key="2">
    <source>
        <dbReference type="ARBA" id="ARBA00022679"/>
    </source>
</evidence>
<keyword evidence="5" id="KW-0067">ATP-binding</keyword>
<evidence type="ECO:0000313" key="9">
    <source>
        <dbReference type="Proteomes" id="UP000030645"/>
    </source>
</evidence>
<dbReference type="SUPFAM" id="SSF54495">
    <property type="entry name" value="UBC-like"/>
    <property type="match status" value="1"/>
</dbReference>
<evidence type="ECO:0000256" key="6">
    <source>
        <dbReference type="SAM" id="MobiDB-lite"/>
    </source>
</evidence>
<feature type="compositionally biased region" description="Low complexity" evidence="6">
    <location>
        <begin position="194"/>
        <end position="207"/>
    </location>
</feature>
<dbReference type="SMART" id="SM00212">
    <property type="entry name" value="UBCc"/>
    <property type="match status" value="1"/>
</dbReference>
<reference evidence="9" key="1">
    <citation type="submission" date="2013-01" db="EMBL/GenBank/DDBJ databases">
        <title>Draft Genome Sequence of a Mulberry Tree, Morus notabilis C.K. Schneid.</title>
        <authorList>
            <person name="He N."/>
            <person name="Zhao S."/>
        </authorList>
    </citation>
    <scope>NUCLEOTIDE SEQUENCE</scope>
</reference>
<evidence type="ECO:0000256" key="5">
    <source>
        <dbReference type="ARBA" id="ARBA00022840"/>
    </source>
</evidence>
<dbReference type="Gene3D" id="3.10.110.10">
    <property type="entry name" value="Ubiquitin Conjugating Enzyme"/>
    <property type="match status" value="1"/>
</dbReference>
<dbReference type="GO" id="GO:0005524">
    <property type="term" value="F:ATP binding"/>
    <property type="evidence" value="ECO:0007669"/>
    <property type="project" value="UniProtKB-KW"/>
</dbReference>
<dbReference type="STRING" id="981085.W9QYW8"/>
<feature type="compositionally biased region" description="Polar residues" evidence="6">
    <location>
        <begin position="208"/>
        <end position="229"/>
    </location>
</feature>
<dbReference type="eggNOG" id="KOG0895">
    <property type="taxonomic scope" value="Eukaryota"/>
</dbReference>
<accession>W9QYW8</accession>
<dbReference type="CDD" id="cd23837">
    <property type="entry name" value="UBCc_UBE2O"/>
    <property type="match status" value="1"/>
</dbReference>
<dbReference type="AlphaFoldDB" id="W9QYW8"/>
<feature type="domain" description="UBC core" evidence="7">
    <location>
        <begin position="465"/>
        <end position="625"/>
    </location>
</feature>
<keyword evidence="9" id="KW-1185">Reference proteome</keyword>
<sequence>MDPDVVEIPPPVPRPPRMLKHKEVMRHDLIELDQEEDSVDLMLFGEVDEKNVKGKAIKFIADEYNDHSVEEAMVNPFGLAGVEAFGSLNGVEASKTFVPPSQNVINLEDQSSDASCDDDNDDTDLFSEDFMDVDEYAMLQAHFDNVDIPPGIEAPIPFMLDRPKSKKKPVTGGSFVQMPFPIQSGTVGLNGNDSSSSSWLSEPSHFSMNPTSGNSSNLPTQMDSTSQPTIEVELSPPWFPSQSSQSKKKPNALQHRGAVPNVPLGIASRSRWRRPFQYRKKQLNLSSSTNHDSVNQLEVMKLPSRVEPSFWDPHIPHNIKKQVGTDAFHSSSFPAYAEMSKLPTEVGSSLPWSQAPFNPNFKSPFFIHTDYSSFCPPLGSAYHPQGIYPRVGNFNHNLKNDVAIGVSTDSVEEAPTPSMDRGEIMRKFQLFKQFDTVDDHSDHHYTRNGSSSTSNGSSLKHSSKNWAKRIQEEWKILEKDLPDTIFVRVYESRMDLLRAVIVGAEGTPYHDGLFFFDVFFPSSYPNVPPHVHYHSGGLRLNPNLYNSGKVCLSLLNTWSGDKNEKWIPGTSTMLQVLVSIQGLILNTKPYFNEPGHAPTSGSLAGEKRSLQYNESTFILSLQTMMYSMKRPPRHFEDLVRGHFCNRAHDILVACQAYMDGAQVGCLVKGGVQDVDEGDKSCSKQFKDSLAGHVNMLVKEFSKIGVEDCEKFLSPTVNVNKKMGSMSRVAP</sequence>
<feature type="region of interest" description="Disordered" evidence="6">
    <location>
        <begin position="442"/>
        <end position="461"/>
    </location>
</feature>
<evidence type="ECO:0000256" key="1">
    <source>
        <dbReference type="ARBA" id="ARBA00012486"/>
    </source>
</evidence>
<feature type="compositionally biased region" description="Low complexity" evidence="6">
    <location>
        <begin position="450"/>
        <end position="460"/>
    </location>
</feature>
<gene>
    <name evidence="8" type="ORF">L484_002931</name>
</gene>
<dbReference type="InterPro" id="IPR016135">
    <property type="entry name" value="UBQ-conjugating_enzyme/RWD"/>
</dbReference>
<dbReference type="KEGG" id="mnt:21386484"/>
<dbReference type="FunFam" id="3.10.110.10:FF:000028">
    <property type="entry name" value="Probable ubiquitin-conjugating enzyme E2 23"/>
    <property type="match status" value="1"/>
</dbReference>
<dbReference type="EMBL" id="KE344038">
    <property type="protein sequence ID" value="EXB51379.1"/>
    <property type="molecule type" value="Genomic_DNA"/>
</dbReference>
<evidence type="ECO:0000313" key="8">
    <source>
        <dbReference type="EMBL" id="EXB51379.1"/>
    </source>
</evidence>
<dbReference type="Pfam" id="PF00179">
    <property type="entry name" value="UQ_con"/>
    <property type="match status" value="1"/>
</dbReference>
<dbReference type="PANTHER" id="PTHR46116">
    <property type="entry name" value="(E3-INDEPENDENT) E2 UBIQUITIN-CONJUGATING ENZYME"/>
    <property type="match status" value="1"/>
</dbReference>
<evidence type="ECO:0000259" key="7">
    <source>
        <dbReference type="PROSITE" id="PS50127"/>
    </source>
</evidence>
<dbReference type="OrthoDB" id="47801at2759"/>
<evidence type="ECO:0000256" key="4">
    <source>
        <dbReference type="ARBA" id="ARBA00022786"/>
    </source>
</evidence>
<keyword evidence="3" id="KW-0547">Nucleotide-binding</keyword>
<keyword evidence="4" id="KW-0833">Ubl conjugation pathway</keyword>